<evidence type="ECO:0000313" key="2">
    <source>
        <dbReference type="Proteomes" id="UP000054564"/>
    </source>
</evidence>
<sequence>MSIYAMLASVLVSNPLTPTSRVNFRSHSSSTSPRATAGVHNCRFHRIFEGDTGFNPVVAPACQMIGSVFGGSVIRSL</sequence>
<dbReference type="Proteomes" id="UP000054564">
    <property type="component" value="Unassembled WGS sequence"/>
</dbReference>
<comment type="caution">
    <text evidence="1">The sequence shown here is derived from an EMBL/GenBank/DDBJ whole genome shotgun (WGS) entry which is preliminary data.</text>
</comment>
<dbReference type="EMBL" id="AJIL01005615">
    <property type="protein sequence ID" value="KNE87378.1"/>
    <property type="molecule type" value="Genomic_DNA"/>
</dbReference>
<proteinExistence type="predicted"/>
<dbReference type="AlphaFoldDB" id="A0A0L0UK13"/>
<reference evidence="2" key="1">
    <citation type="submission" date="2014-03" db="EMBL/GenBank/DDBJ databases">
        <title>The Genome Sequence of Puccinia striiformis f. sp. tritici PST-78.</title>
        <authorList>
            <consortium name="The Broad Institute Genome Sequencing Platform"/>
            <person name="Cuomo C."/>
            <person name="Hulbert S."/>
            <person name="Chen X."/>
            <person name="Walker B."/>
            <person name="Young S.K."/>
            <person name="Zeng Q."/>
            <person name="Gargeya S."/>
            <person name="Fitzgerald M."/>
            <person name="Haas B."/>
            <person name="Abouelleil A."/>
            <person name="Alvarado L."/>
            <person name="Arachchi H.M."/>
            <person name="Berlin A.M."/>
            <person name="Chapman S.B."/>
            <person name="Goldberg J."/>
            <person name="Griggs A."/>
            <person name="Gujja S."/>
            <person name="Hansen M."/>
            <person name="Howarth C."/>
            <person name="Imamovic A."/>
            <person name="Larimer J."/>
            <person name="McCowan C."/>
            <person name="Montmayeur A."/>
            <person name="Murphy C."/>
            <person name="Neiman D."/>
            <person name="Pearson M."/>
            <person name="Priest M."/>
            <person name="Roberts A."/>
            <person name="Saif S."/>
            <person name="Shea T."/>
            <person name="Sisk P."/>
            <person name="Sykes S."/>
            <person name="Wortman J."/>
            <person name="Nusbaum C."/>
            <person name="Birren B."/>
        </authorList>
    </citation>
    <scope>NUCLEOTIDE SEQUENCE [LARGE SCALE GENOMIC DNA]</scope>
    <source>
        <strain evidence="2">race PST-78</strain>
    </source>
</reference>
<gene>
    <name evidence="1" type="ORF">PSTG_19237</name>
</gene>
<feature type="non-terminal residue" evidence="1">
    <location>
        <position position="77"/>
    </location>
</feature>
<evidence type="ECO:0000313" key="1">
    <source>
        <dbReference type="EMBL" id="KNE87378.1"/>
    </source>
</evidence>
<accession>A0A0L0UK13</accession>
<protein>
    <submittedName>
        <fullName evidence="1">Uncharacterized protein</fullName>
    </submittedName>
</protein>
<organism evidence="1 2">
    <name type="scientific">Puccinia striiformis f. sp. tritici PST-78</name>
    <dbReference type="NCBI Taxonomy" id="1165861"/>
    <lineage>
        <taxon>Eukaryota</taxon>
        <taxon>Fungi</taxon>
        <taxon>Dikarya</taxon>
        <taxon>Basidiomycota</taxon>
        <taxon>Pucciniomycotina</taxon>
        <taxon>Pucciniomycetes</taxon>
        <taxon>Pucciniales</taxon>
        <taxon>Pucciniaceae</taxon>
        <taxon>Puccinia</taxon>
    </lineage>
</organism>
<name>A0A0L0UK13_9BASI</name>
<keyword evidence="2" id="KW-1185">Reference proteome</keyword>